<protein>
    <submittedName>
        <fullName evidence="1">Uncharacterized protein</fullName>
    </submittedName>
</protein>
<dbReference type="AlphaFoldDB" id="A0A0E9Q8Z2"/>
<evidence type="ECO:0000313" key="1">
    <source>
        <dbReference type="EMBL" id="JAH12593.1"/>
    </source>
</evidence>
<sequence length="31" mass="3460">MVRLNIRFNRAGRVQSGASNYQLPTKALAIN</sequence>
<dbReference type="EMBL" id="GBXM01095984">
    <property type="protein sequence ID" value="JAH12593.1"/>
    <property type="molecule type" value="Transcribed_RNA"/>
</dbReference>
<name>A0A0E9Q8Z2_ANGAN</name>
<accession>A0A0E9Q8Z2</accession>
<reference evidence="1" key="1">
    <citation type="submission" date="2014-11" db="EMBL/GenBank/DDBJ databases">
        <authorList>
            <person name="Amaro Gonzalez C."/>
        </authorList>
    </citation>
    <scope>NUCLEOTIDE SEQUENCE</scope>
</reference>
<proteinExistence type="predicted"/>
<reference evidence="1" key="2">
    <citation type="journal article" date="2015" name="Fish Shellfish Immunol.">
        <title>Early steps in the European eel (Anguilla anguilla)-Vibrio vulnificus interaction in the gills: Role of the RtxA13 toxin.</title>
        <authorList>
            <person name="Callol A."/>
            <person name="Pajuelo D."/>
            <person name="Ebbesson L."/>
            <person name="Teles M."/>
            <person name="MacKenzie S."/>
            <person name="Amaro C."/>
        </authorList>
    </citation>
    <scope>NUCLEOTIDE SEQUENCE</scope>
</reference>
<organism evidence="1">
    <name type="scientific">Anguilla anguilla</name>
    <name type="common">European freshwater eel</name>
    <name type="synonym">Muraena anguilla</name>
    <dbReference type="NCBI Taxonomy" id="7936"/>
    <lineage>
        <taxon>Eukaryota</taxon>
        <taxon>Metazoa</taxon>
        <taxon>Chordata</taxon>
        <taxon>Craniata</taxon>
        <taxon>Vertebrata</taxon>
        <taxon>Euteleostomi</taxon>
        <taxon>Actinopterygii</taxon>
        <taxon>Neopterygii</taxon>
        <taxon>Teleostei</taxon>
        <taxon>Anguilliformes</taxon>
        <taxon>Anguillidae</taxon>
        <taxon>Anguilla</taxon>
    </lineage>
</organism>